<reference evidence="7" key="1">
    <citation type="submission" date="2019-11" db="EMBL/GenBank/DDBJ databases">
        <title>Microbial mats filling the niche in hypersaline microbial mats.</title>
        <authorList>
            <person name="Wong H.L."/>
            <person name="Macleod F.I."/>
            <person name="White R.A. III"/>
            <person name="Burns B.P."/>
        </authorList>
    </citation>
    <scope>NUCLEOTIDE SEQUENCE</scope>
    <source>
        <strain evidence="7">Bin_327</strain>
    </source>
</reference>
<feature type="coiled-coil region" evidence="2">
    <location>
        <begin position="2701"/>
        <end position="2739"/>
    </location>
</feature>
<dbReference type="Pfam" id="PF00672">
    <property type="entry name" value="HAMP"/>
    <property type="match status" value="2"/>
</dbReference>
<dbReference type="InterPro" id="IPR001610">
    <property type="entry name" value="PAC"/>
</dbReference>
<dbReference type="SUPFAM" id="SSF158472">
    <property type="entry name" value="HAMP domain-like"/>
    <property type="match status" value="2"/>
</dbReference>
<dbReference type="Pfam" id="PF13426">
    <property type="entry name" value="PAS_9"/>
    <property type="match status" value="2"/>
</dbReference>
<comment type="caution">
    <text evidence="7">The sequence shown here is derived from an EMBL/GenBank/DDBJ whole genome shotgun (WGS) entry which is preliminary data.</text>
</comment>
<feature type="domain" description="PAS" evidence="4">
    <location>
        <begin position="522"/>
        <end position="570"/>
    </location>
</feature>
<dbReference type="SMART" id="SM00304">
    <property type="entry name" value="HAMP"/>
    <property type="match status" value="3"/>
</dbReference>
<evidence type="ECO:0000259" key="4">
    <source>
        <dbReference type="PROSITE" id="PS50112"/>
    </source>
</evidence>
<accession>A0A9D5KCA2</accession>
<sequence length="3362" mass="377867">MAGKAKKPRKNASRRPGKSSSVRRDGDDRSQEFDKLLSIIASGKRYSKEGVERIAGKNGKFKKLLDAFIERDAEFANKLRAEHRKNVELQKKFSGLEKSKSHDKETLYRKLFEQAHDAIFIENEDEEIVEVNSQACLLTGYTRDQLLGMKTRDLQTTEFQKGKTLKVYGRSATPESLETTLVNREGSVIPVHLTLAPLEFDGRRLILSIVREISDIRQAEQALSEREELYRTLINTAQEAIIRADREENIQYANPAAARLTGFDEDELVGMCLYDFLSPDDARILKEESKKRKQGETSRYEVGLRCKDGSIREIIVAAAPIFDSEGKVTSSMGVLTDITESKRALAALEREHQAFRIIAEASIQGADIPDLCKKVISGLVQSLEFDAGTFRILETGTRTLKLEACHGLNEKELELAAQPQPVGDTRFIAALTAKTKKPIIAADVSKEKRLEPFKSRLGKFTERSLISWPVTDSRSKLLGVLHLWSKSRKDVSAKDKNFFERIAGMFANVLERKMTENALKESEDKHRTLIKSIRSPVLALSEDAKILYCNDSFAKLVGQAVKKIQGRDFLKVSPEFTKTEFYKAYLKTLETGKAVEVEAPFGERYFHAHIFRTPWGVLSITDDISERKSAQEELERYTRSMEGLYELVKEINQSADLVEMLEGIKPLLADNPGVIAGGIYLIDGENLSLEAGFGPSKSFFTKAESIEKKEKGAAEVLQTRSAVMVPWFAGKDISKTKFKNRKGTLVGVSLCSAEDILGAFYIILSTTDDYTLAFIEMLGSEIGTGIKRKLVEDAMRHSEERFRSVYENIPIGMYRSTPDGRITMANPALLDMIGCKNFDELTRLNLEKGNFGLRYNRAAFKESIERDGEIVGWVTVLTKQDGSDITVRENAKVVRDQTGNTLYYEGTLEDITQLSVIDEISRAISSTLDINALYGIIHAQTKRLITANNFYIALYDEKKDEVSFPYAFQDGKLQEWGSRKTGKGMTEYVISAGKSQLFSGDKSEAYRKGTELIGKPSVSWLGVPMIIRNRVIGVMTVQSFEADTVYSEKDVGLMQTIANQAAQAVENARAYSDLEQRLTELSVFNQIAQALGSTLQLDELLQVIYNQTRRIMYAENFYVAFYYDEEARIEFPFYMREGKKVKAEGRDFGQGLTEHVIKTREPLLLGESYAEKGINDTIKRYTIGAEAQSWLGVPMISHDKVLGIIAVQSTKDPDLYDENHKRLLSSIANQAAGAVANAKAYSNLERRLTELSVFNQIARALSSTLQQDELMKLLHEQTKRLMEADTYFIASFDEEQAVIDFPYFIEEGKSLEVPSRPFGNGLTEYVIRKMKPLLIQHDEFAKECKKRGIDMIVHGEPPLSWLGVPMVSRDKVLGVICAQSINKANIYDENDKNILASIANQAAGMFANVKAYQTLEDQLTERSVINQISQAISSTLDIEELYGLIHDQIKRLINAKNFYIALYSKETDTVSFPYAFQDGQIQQWNSRSSGKGMTEYVISTGKPQLFQKDSEMEATKRGVEHIGKSSCSWLGVPMKIRNQVIGVMTVQSFDPSITYSSRDMELMQLVANQAAQAVENARSYADIEHRLTELSVFNEVGRALGSTLNLNELIDVIYTQTSRIMDTQSFYIALHNEDKNTIEFPLFKASDGQRISLPPRRFGEGLTEYVITSRKSVLLSENVVEEAKEHGVEIKVVANEAVPASWLGTPMIFHDKVVGVIGVQNTKEPRMYDENHQRMLETISNQAAGAVVNARSYAKLERRLTELSVINEIGRALGATSDLEGLLEIIHSQVGRITDTDNLYIALYDEKAQTVEFPFSMDSGKRVEWPTRPLGNALTDHIIKTRQSLLIKREVMEKTKELGIEMVMIGKEPKCWLGAPMISADKVVGVIAVQSTQKTELFDEDHQRLLESIANQAAGVVANARAYATLERHGGELKTLLETATTVSSLLDEKEVASLIAAKATELIGASGCTFYRYDEGANVLIAETTTVSNGRKEILAHHIKPGQGITGRAASERREILANHVHRDPEAHRIPGTKELPTCLMSVPLISRDKLLGVMTLARFTEEGFEDHDLELFSLFATQVADATANSRLFARLNELNVHLEHRRDEFGALFRTSTELSSTLDADEVAELIARKSTELIGADGCTVYRYDPAEEVLIPQVSTNRKNLKKVMNFRLKLGEGVTGKSAAERRPLRENHVHRTGSSAHVPGTKNEPTCLLSAPLISKGELLGAMTLTRLSSEEFSEHDLQLFTFFARQAAENFANSRLFGRLKELTENLERRSEELKTLFDTSTELSSTLDEEEVAKIITERAKFLIPSSGCTFYRFSEEEGKLIPVATTVTEEEKQRMTHKISLGEGVSGKSAKLRKPLLENKVHLDPKAPRIPDTDEVHTNIIAVPLTARGELLGDMTITRLYDEDFTHHDLQIATLFARQAEQAVANARLFGQLMEVNENLERRRQEMENLINVSTGVSSTLDEEEMATYIAERAKELIPSTGCTFYAFNKATAKLVPMTTTVMEEYEERMAYHVPLGEGVTGTAARDRKTIMANRIDLSPDAVCVPGTENLPTSLISSPLIARGELIGTLTLVRMSEEVYSDDDKQIFSLFTRQVAEAFANCRLFSQMRDFNEALEQKVTERTRELERAKFKLEDIHADYKERVKSRLETLAPILEKVGKGDFSERIPMPEKADEFTDLFRNLNLMIFDMQNLVDENLAKTDELQSLNEDLEAQVAERTLDLESAHEQLKTIHAEYRNRVNGYLEMLNPVLEKVGRWDFSDSLPVEEITDEFKDLFEGLNRMVENLRFMVDENRRRSEALKTLLETNTEVSSLLDEEKVTGVVTKRATDLFKADGCIVYSYDASTKKLVPRITNLEDFSEDIINRSIPYGEGVSGQVAAVREAICESKIKDKILEFPVEVSEGKDVSMMAAPMVSQDELIGVMTLVRFGKEGFVAHRDLELFHLFALQVADAAANSRLYEKQLELNENLETMVAQRTAELEVANRKLKQVHDSYQERVRQRLSTIAPVMEKVSLGDFSENIPVHETEDEFTELFVGLNLMIDDLRFMFDENRRRSEELKDLNEDLKRRSEELREREQLYRTLVQTAQEAITLADSNESIIFANPALGDLLGYEPEELVGMTLLDFLPEDELEFIRKQTDKRKRGETSRYELTLIPKDGIRKNVLVTAAPIYDADGNYTASMGILTDITDRKRSEQERQTLLETTTEVGATLDEAEVSELIAHRATDLIKADRATIYRYDAENELLIPQTTTTKGADKKNVLSYRIPLGEGITGKTAERRKSILANNVHKDTKAPRIPGTAERPTCLLCAPLVSKGELLGVMSLTRLSEEGFVEHDRELLTLFAGQVADAMA</sequence>
<keyword evidence="2" id="KW-0175">Coiled coil</keyword>
<dbReference type="Proteomes" id="UP000630660">
    <property type="component" value="Unassembled WGS sequence"/>
</dbReference>
<dbReference type="PROSITE" id="PS50885">
    <property type="entry name" value="HAMP"/>
    <property type="match status" value="3"/>
</dbReference>
<evidence type="ECO:0000313" key="8">
    <source>
        <dbReference type="Proteomes" id="UP000630660"/>
    </source>
</evidence>
<dbReference type="InterPro" id="IPR052016">
    <property type="entry name" value="Bact_Sigma-Reg"/>
</dbReference>
<evidence type="ECO:0000259" key="6">
    <source>
        <dbReference type="PROSITE" id="PS50885"/>
    </source>
</evidence>
<feature type="coiled-coil region" evidence="2">
    <location>
        <begin position="2441"/>
        <end position="2468"/>
    </location>
</feature>
<dbReference type="Gene3D" id="3.30.450.40">
    <property type="match status" value="14"/>
</dbReference>
<dbReference type="Gene3D" id="3.30.450.20">
    <property type="entry name" value="PAS domain"/>
    <property type="match status" value="5"/>
</dbReference>
<feature type="region of interest" description="Disordered" evidence="3">
    <location>
        <begin position="1"/>
        <end position="30"/>
    </location>
</feature>
<feature type="domain" description="PAC" evidence="5">
    <location>
        <begin position="298"/>
        <end position="350"/>
    </location>
</feature>
<feature type="domain" description="PAS" evidence="4">
    <location>
        <begin position="104"/>
        <end position="148"/>
    </location>
</feature>
<feature type="domain" description="PAC" evidence="5">
    <location>
        <begin position="175"/>
        <end position="225"/>
    </location>
</feature>
<feature type="compositionally biased region" description="Basic residues" evidence="3">
    <location>
        <begin position="1"/>
        <end position="17"/>
    </location>
</feature>
<dbReference type="SMART" id="SM00065">
    <property type="entry name" value="GAF"/>
    <property type="match status" value="13"/>
</dbReference>
<dbReference type="SMART" id="SM00086">
    <property type="entry name" value="PAC"/>
    <property type="match status" value="4"/>
</dbReference>
<evidence type="ECO:0000259" key="5">
    <source>
        <dbReference type="PROSITE" id="PS50113"/>
    </source>
</evidence>
<dbReference type="PANTHER" id="PTHR43156">
    <property type="entry name" value="STAGE II SPORULATION PROTEIN E-RELATED"/>
    <property type="match status" value="1"/>
</dbReference>
<feature type="domain" description="PAC" evidence="5">
    <location>
        <begin position="3158"/>
        <end position="3210"/>
    </location>
</feature>
<feature type="domain" description="PAS" evidence="4">
    <location>
        <begin position="226"/>
        <end position="296"/>
    </location>
</feature>
<protein>
    <submittedName>
        <fullName evidence="7">GAF domain-containing protein</fullName>
    </submittedName>
</protein>
<dbReference type="InterPro" id="IPR013767">
    <property type="entry name" value="PAS_fold"/>
</dbReference>
<feature type="domain" description="PAS" evidence="4">
    <location>
        <begin position="3086"/>
        <end position="3156"/>
    </location>
</feature>
<dbReference type="Pfam" id="PF13185">
    <property type="entry name" value="GAF_2"/>
    <property type="match status" value="13"/>
</dbReference>
<evidence type="ECO:0000256" key="3">
    <source>
        <dbReference type="SAM" id="MobiDB-lite"/>
    </source>
</evidence>
<dbReference type="SMART" id="SM00091">
    <property type="entry name" value="PAS"/>
    <property type="match status" value="5"/>
</dbReference>
<dbReference type="Gene3D" id="1.10.287.950">
    <property type="entry name" value="Methyl-accepting chemotaxis protein"/>
    <property type="match status" value="1"/>
</dbReference>
<dbReference type="Pfam" id="PF00989">
    <property type="entry name" value="PAS"/>
    <property type="match status" value="2"/>
</dbReference>
<feature type="domain" description="HAMP" evidence="6">
    <location>
        <begin position="2653"/>
        <end position="2706"/>
    </location>
</feature>
<feature type="domain" description="PAS" evidence="4">
    <location>
        <begin position="798"/>
        <end position="834"/>
    </location>
</feature>
<feature type="non-terminal residue" evidence="7">
    <location>
        <position position="3362"/>
    </location>
</feature>
<organism evidence="7 8">
    <name type="scientific">candidate division WOR-3 bacterium</name>
    <dbReference type="NCBI Taxonomy" id="2052148"/>
    <lineage>
        <taxon>Bacteria</taxon>
        <taxon>Bacteria division WOR-3</taxon>
    </lineage>
</organism>
<dbReference type="PROSITE" id="PS50113">
    <property type="entry name" value="PAC"/>
    <property type="match status" value="3"/>
</dbReference>
<proteinExistence type="predicted"/>
<dbReference type="CDD" id="cd00130">
    <property type="entry name" value="PAS"/>
    <property type="match status" value="5"/>
</dbReference>
<dbReference type="GO" id="GO:0007165">
    <property type="term" value="P:signal transduction"/>
    <property type="evidence" value="ECO:0007669"/>
    <property type="project" value="InterPro"/>
</dbReference>
<feature type="domain" description="HAMP" evidence="6">
    <location>
        <begin position="3007"/>
        <end position="3060"/>
    </location>
</feature>
<dbReference type="SUPFAM" id="SSF55785">
    <property type="entry name" value="PYP-like sensor domain (PAS domain)"/>
    <property type="match status" value="5"/>
</dbReference>
<evidence type="ECO:0000256" key="1">
    <source>
        <dbReference type="ARBA" id="ARBA00022801"/>
    </source>
</evidence>
<evidence type="ECO:0000313" key="7">
    <source>
        <dbReference type="EMBL" id="MBD3365539.1"/>
    </source>
</evidence>
<dbReference type="PANTHER" id="PTHR43156:SF2">
    <property type="entry name" value="STAGE II SPORULATION PROTEIN E"/>
    <property type="match status" value="1"/>
</dbReference>
<dbReference type="EMBL" id="WJKJ01000333">
    <property type="protein sequence ID" value="MBD3365539.1"/>
    <property type="molecule type" value="Genomic_DNA"/>
</dbReference>
<dbReference type="InterPro" id="IPR000700">
    <property type="entry name" value="PAS-assoc_C"/>
</dbReference>
<dbReference type="Pfam" id="PF13188">
    <property type="entry name" value="PAS_8"/>
    <property type="match status" value="1"/>
</dbReference>
<dbReference type="SUPFAM" id="SSF55781">
    <property type="entry name" value="GAF domain-like"/>
    <property type="match status" value="14"/>
</dbReference>
<dbReference type="InterPro" id="IPR003018">
    <property type="entry name" value="GAF"/>
</dbReference>
<dbReference type="InterPro" id="IPR029016">
    <property type="entry name" value="GAF-like_dom_sf"/>
</dbReference>
<dbReference type="GO" id="GO:0016791">
    <property type="term" value="F:phosphatase activity"/>
    <property type="evidence" value="ECO:0007669"/>
    <property type="project" value="TreeGrafter"/>
</dbReference>
<evidence type="ECO:0000256" key="2">
    <source>
        <dbReference type="SAM" id="Coils"/>
    </source>
</evidence>
<dbReference type="PROSITE" id="PS50112">
    <property type="entry name" value="PAS"/>
    <property type="match status" value="5"/>
</dbReference>
<dbReference type="NCBIfam" id="TIGR00229">
    <property type="entry name" value="sensory_box"/>
    <property type="match status" value="5"/>
</dbReference>
<dbReference type="InterPro" id="IPR000014">
    <property type="entry name" value="PAS"/>
</dbReference>
<dbReference type="InterPro" id="IPR035965">
    <property type="entry name" value="PAS-like_dom_sf"/>
</dbReference>
<feature type="coiled-coil region" evidence="2">
    <location>
        <begin position="3059"/>
        <end position="3093"/>
    </location>
</feature>
<dbReference type="GO" id="GO:0016020">
    <property type="term" value="C:membrane"/>
    <property type="evidence" value="ECO:0007669"/>
    <property type="project" value="InterPro"/>
</dbReference>
<feature type="domain" description="HAMP" evidence="6">
    <location>
        <begin position="2749"/>
        <end position="2802"/>
    </location>
</feature>
<keyword evidence="1" id="KW-0378">Hydrolase</keyword>
<name>A0A9D5KCA2_UNCW3</name>
<dbReference type="InterPro" id="IPR003660">
    <property type="entry name" value="HAMP_dom"/>
</dbReference>
<gene>
    <name evidence="7" type="ORF">GF359_10030</name>
</gene>
<feature type="coiled-coil region" evidence="2">
    <location>
        <begin position="2262"/>
        <end position="2289"/>
    </location>
</feature>
<dbReference type="GO" id="GO:0006355">
    <property type="term" value="P:regulation of DNA-templated transcription"/>
    <property type="evidence" value="ECO:0007669"/>
    <property type="project" value="InterPro"/>
</dbReference>